<accession>A0A811UI60</accession>
<dbReference type="AlphaFoldDB" id="A0A811UI60"/>
<sequence length="67" mass="7662">MPFQADRNVVILLWIPELNFQRQSSPGPLIKPTVNICRYRFAAKAFPGQFPHPICGAQLFKVNERGH</sequence>
<organism evidence="1 2">
    <name type="scientific">Ceratitis capitata</name>
    <name type="common">Mediterranean fruit fly</name>
    <name type="synonym">Tephritis capitata</name>
    <dbReference type="NCBI Taxonomy" id="7213"/>
    <lineage>
        <taxon>Eukaryota</taxon>
        <taxon>Metazoa</taxon>
        <taxon>Ecdysozoa</taxon>
        <taxon>Arthropoda</taxon>
        <taxon>Hexapoda</taxon>
        <taxon>Insecta</taxon>
        <taxon>Pterygota</taxon>
        <taxon>Neoptera</taxon>
        <taxon>Endopterygota</taxon>
        <taxon>Diptera</taxon>
        <taxon>Brachycera</taxon>
        <taxon>Muscomorpha</taxon>
        <taxon>Tephritoidea</taxon>
        <taxon>Tephritidae</taxon>
        <taxon>Ceratitis</taxon>
        <taxon>Ceratitis</taxon>
    </lineage>
</organism>
<gene>
    <name evidence="1" type="ORF">CCAP1982_LOCUS7238</name>
</gene>
<dbReference type="Proteomes" id="UP000606786">
    <property type="component" value="Unassembled WGS sequence"/>
</dbReference>
<comment type="caution">
    <text evidence="1">The sequence shown here is derived from an EMBL/GenBank/DDBJ whole genome shotgun (WGS) entry which is preliminary data.</text>
</comment>
<proteinExistence type="predicted"/>
<keyword evidence="2" id="KW-1185">Reference proteome</keyword>
<protein>
    <submittedName>
        <fullName evidence="1">(Mediterranean fruit fly) hypothetical protein</fullName>
    </submittedName>
</protein>
<name>A0A811UI60_CERCA</name>
<evidence type="ECO:0000313" key="2">
    <source>
        <dbReference type="Proteomes" id="UP000606786"/>
    </source>
</evidence>
<dbReference type="EMBL" id="CAJHJT010000012">
    <property type="protein sequence ID" value="CAD6998679.1"/>
    <property type="molecule type" value="Genomic_DNA"/>
</dbReference>
<reference evidence="1" key="1">
    <citation type="submission" date="2020-11" db="EMBL/GenBank/DDBJ databases">
        <authorList>
            <person name="Whitehead M."/>
        </authorList>
    </citation>
    <scope>NUCLEOTIDE SEQUENCE</scope>
    <source>
        <strain evidence="1">EGII</strain>
    </source>
</reference>
<evidence type="ECO:0000313" key="1">
    <source>
        <dbReference type="EMBL" id="CAD6998679.1"/>
    </source>
</evidence>